<dbReference type="InterPro" id="IPR014315">
    <property type="entry name" value="ABC_heterocyst_DevB"/>
</dbReference>
<dbReference type="Gene3D" id="2.40.50.100">
    <property type="match status" value="1"/>
</dbReference>
<accession>A0AAE4FTN3</accession>
<comment type="caution">
    <text evidence="4">The sequence shown here is derived from an EMBL/GenBank/DDBJ whole genome shotgun (WGS) entry which is preliminary data.</text>
</comment>
<dbReference type="PANTHER" id="PTHR32347">
    <property type="entry name" value="EFFLUX SYSTEM COMPONENT YKNX-RELATED"/>
    <property type="match status" value="1"/>
</dbReference>
<dbReference type="InterPro" id="IPR050465">
    <property type="entry name" value="UPF0194_transport"/>
</dbReference>
<dbReference type="Proteomes" id="UP001268256">
    <property type="component" value="Unassembled WGS sequence"/>
</dbReference>
<reference evidence="5" key="1">
    <citation type="submission" date="2023-07" db="EMBL/GenBank/DDBJ databases">
        <authorList>
            <person name="Luz R."/>
            <person name="Cordeiro R."/>
            <person name="Fonseca A."/>
            <person name="Goncalves V."/>
        </authorList>
    </citation>
    <scope>NUCLEOTIDE SEQUENCE [LARGE SCALE GENOMIC DNA]</scope>
    <source>
        <strain evidence="5">BACA0444</strain>
    </source>
</reference>
<organism evidence="4 5">
    <name type="scientific">Pseudocalidococcus azoricus BACA0444</name>
    <dbReference type="NCBI Taxonomy" id="2918990"/>
    <lineage>
        <taxon>Bacteria</taxon>
        <taxon>Bacillati</taxon>
        <taxon>Cyanobacteriota</taxon>
        <taxon>Cyanophyceae</taxon>
        <taxon>Acaryochloridales</taxon>
        <taxon>Thermosynechococcaceae</taxon>
        <taxon>Pseudocalidococcus</taxon>
        <taxon>Pseudocalidococcus azoricus</taxon>
    </lineage>
</organism>
<comment type="subcellular location">
    <subcellularLocation>
        <location evidence="1">Cell envelope</location>
    </subcellularLocation>
</comment>
<dbReference type="GO" id="GO:0030313">
    <property type="term" value="C:cell envelope"/>
    <property type="evidence" value="ECO:0007669"/>
    <property type="project" value="UniProtKB-SubCell"/>
</dbReference>
<keyword evidence="2 3" id="KW-0175">Coiled coil</keyword>
<dbReference type="PRINTS" id="PR01490">
    <property type="entry name" value="RTXTOXIND"/>
</dbReference>
<dbReference type="NCBIfam" id="TIGR02971">
    <property type="entry name" value="heterocyst_DevB"/>
    <property type="match status" value="1"/>
</dbReference>
<dbReference type="Gene3D" id="1.10.287.470">
    <property type="entry name" value="Helix hairpin bin"/>
    <property type="match status" value="1"/>
</dbReference>
<feature type="coiled-coil region" evidence="3">
    <location>
        <begin position="109"/>
        <end position="265"/>
    </location>
</feature>
<dbReference type="PANTHER" id="PTHR32347:SF27">
    <property type="entry name" value="RND EFFLUX PUMP MEMBRANE FUSION PROTEIN BARREL-SANDWICH DOMAIN-CONTAINING PROTEIN"/>
    <property type="match status" value="1"/>
</dbReference>
<evidence type="ECO:0000256" key="3">
    <source>
        <dbReference type="SAM" id="Coils"/>
    </source>
</evidence>
<evidence type="ECO:0000313" key="5">
    <source>
        <dbReference type="Proteomes" id="UP001268256"/>
    </source>
</evidence>
<evidence type="ECO:0000313" key="4">
    <source>
        <dbReference type="EMBL" id="MDS3861638.1"/>
    </source>
</evidence>
<sequence length="389" mass="42332">MGSPFSLKGMNPWLMGSLVGLGLLTLMVSLRQLTSPPASTPNPAISQTKPRPSEKISALGRLEPEGESIVLSGTPGERIGKLLVKEGDFVQPGQVLLYLDSYPERLAERNLAADQLAEAQKRLQAETQLGEAQIAEARSRLDQVTQPKLAQMRAQKATIQRIAAELASSQREYQRFRQLSQAGAISQQLLEDKELIVRSRTEELEAAQATLSQISNEEQTNAVNAQDQLRSAQANLSRSQAQILVNSTKRNLELAEARLQRTIIRSPRAGQILKIYTWAGEAIGTDGILQLGNTKQMYAVAEVYETDVPRIKVGQPALIKSPAFPQPISGQVAQVGLLIAKNDVIDTDPAAKTDVRVVEVKIRLDDSRIAAGLTNLQVEVVIDPSGEPS</sequence>
<dbReference type="EMBL" id="JAVMIP010000014">
    <property type="protein sequence ID" value="MDS3861638.1"/>
    <property type="molecule type" value="Genomic_DNA"/>
</dbReference>
<evidence type="ECO:0000256" key="1">
    <source>
        <dbReference type="ARBA" id="ARBA00004196"/>
    </source>
</evidence>
<evidence type="ECO:0000256" key="2">
    <source>
        <dbReference type="ARBA" id="ARBA00023054"/>
    </source>
</evidence>
<dbReference type="AlphaFoldDB" id="A0AAE4FTN3"/>
<proteinExistence type="predicted"/>
<keyword evidence="5" id="KW-1185">Reference proteome</keyword>
<protein>
    <submittedName>
        <fullName evidence="4">ABC exporter membrane fusion protein</fullName>
    </submittedName>
</protein>
<dbReference type="Gene3D" id="2.40.30.170">
    <property type="match status" value="1"/>
</dbReference>
<gene>
    <name evidence="4" type="ORF">RIF25_12560</name>
</gene>
<name>A0AAE4FTN3_9CYAN</name>